<proteinExistence type="predicted"/>
<comment type="caution">
    <text evidence="1">The sequence shown here is derived from an EMBL/GenBank/DDBJ whole genome shotgun (WGS) entry which is preliminary data.</text>
</comment>
<name>A0ABQ6VAR7_9MICO</name>
<evidence type="ECO:0000313" key="2">
    <source>
        <dbReference type="Proteomes" id="UP000478836"/>
    </source>
</evidence>
<dbReference type="Proteomes" id="UP000478836">
    <property type="component" value="Unassembled WGS sequence"/>
</dbReference>
<sequence>MTADSQGNDLASVGVPITGMGAFAPVDIANVIDKAALGASPLVLPAAARRLGLYKVDGGPAPSRETGDAIEFFQKGYTLAGEGTRAVVINLAEQNAAVMALTEGAEPDENGVIEVSSSLPGNRFILYVVTRYRGGLEKRQIGVASVTAVEPDQQTRGEVEGIAVTFTWQEDELFNGAPFWQWGPAIPGSVPATGVTAGTPGSFTPAGAAAPATLAALQALGALGETTAWTTGQYVVLGDASQAHWDGDSWAAGAAA</sequence>
<dbReference type="EMBL" id="WAAO01000001">
    <property type="protein sequence ID" value="KAB1867336.1"/>
    <property type="molecule type" value="Genomic_DNA"/>
</dbReference>
<accession>A0ABQ6VAR7</accession>
<gene>
    <name evidence="1" type="ORF">F6A08_05995</name>
</gene>
<organism evidence="1 2">
    <name type="scientific">Microbacterium algeriense</name>
    <dbReference type="NCBI Taxonomy" id="2615184"/>
    <lineage>
        <taxon>Bacteria</taxon>
        <taxon>Bacillati</taxon>
        <taxon>Actinomycetota</taxon>
        <taxon>Actinomycetes</taxon>
        <taxon>Micrococcales</taxon>
        <taxon>Microbacteriaceae</taxon>
        <taxon>Microbacterium</taxon>
    </lineage>
</organism>
<protein>
    <recommendedName>
        <fullName evidence="3">Phage tail protein</fullName>
    </recommendedName>
</protein>
<evidence type="ECO:0000313" key="1">
    <source>
        <dbReference type="EMBL" id="KAB1867336.1"/>
    </source>
</evidence>
<reference evidence="2" key="1">
    <citation type="submission" date="2019-09" db="EMBL/GenBank/DDBJ databases">
        <title>Whole genome sequencing of Microbacterium maritypicum.</title>
        <authorList>
            <person name="Lenchi N."/>
        </authorList>
    </citation>
    <scope>NUCLEOTIDE SEQUENCE [LARGE SCALE GENOMIC DNA]</scope>
    <source>
        <strain evidence="2">G1</strain>
    </source>
</reference>
<dbReference type="GeneID" id="77475993"/>
<evidence type="ECO:0008006" key="3">
    <source>
        <dbReference type="Google" id="ProtNLM"/>
    </source>
</evidence>
<keyword evidence="2" id="KW-1185">Reference proteome</keyword>
<dbReference type="RefSeq" id="WP_151458894.1">
    <property type="nucleotide sequence ID" value="NZ_WAAO01000001.1"/>
</dbReference>